<evidence type="ECO:0000256" key="12">
    <source>
        <dbReference type="ARBA" id="ARBA00022890"/>
    </source>
</evidence>
<keyword evidence="10" id="KW-1161">Viral attachment to host cell</keyword>
<dbReference type="SMR" id="A0A649Z5I1"/>
<evidence type="ECO:0000256" key="1">
    <source>
        <dbReference type="ARBA" id="ARBA00004147"/>
    </source>
</evidence>
<dbReference type="GO" id="GO:0019062">
    <property type="term" value="P:virion attachment to host cell"/>
    <property type="evidence" value="ECO:0007669"/>
    <property type="project" value="UniProtKB-KW"/>
</dbReference>
<dbReference type="GeneID" id="65103137"/>
<evidence type="ECO:0000256" key="9">
    <source>
        <dbReference type="ARBA" id="ARBA00022595"/>
    </source>
</evidence>
<evidence type="ECO:0000256" key="5">
    <source>
        <dbReference type="ARBA" id="ARBA00022524"/>
    </source>
</evidence>
<dbReference type="Gene3D" id="2.60.120.950">
    <property type="entry name" value="Circovirus capsid protein"/>
    <property type="match status" value="1"/>
</dbReference>
<evidence type="ECO:0000256" key="15">
    <source>
        <dbReference type="ARBA" id="ARBA00046863"/>
    </source>
</evidence>
<keyword evidence="5" id="KW-1163">Viral penetration into host nucleus</keyword>
<evidence type="ECO:0000256" key="11">
    <source>
        <dbReference type="ARBA" id="ARBA00022844"/>
    </source>
</evidence>
<evidence type="ECO:0000256" key="2">
    <source>
        <dbReference type="ARBA" id="ARBA00004328"/>
    </source>
</evidence>
<dbReference type="InterPro" id="IPR003383">
    <property type="entry name" value="Circovirus_capsid"/>
</dbReference>
<keyword evidence="8" id="KW-0945">Host-virus interaction</keyword>
<keyword evidence="9" id="KW-1162">Viral penetration into host cytoplasm</keyword>
<dbReference type="GO" id="GO:0019069">
    <property type="term" value="P:viral capsid assembly"/>
    <property type="evidence" value="ECO:0007669"/>
    <property type="project" value="InterPro"/>
</dbReference>
<keyword evidence="6" id="KW-0167">Capsid protein</keyword>
<dbReference type="GO" id="GO:0003677">
    <property type="term" value="F:DNA binding"/>
    <property type="evidence" value="ECO:0007669"/>
    <property type="project" value="UniProtKB-KW"/>
</dbReference>
<keyword evidence="12" id="KW-1164">Virus endocytosis by host</keyword>
<dbReference type="GO" id="GO:0042025">
    <property type="term" value="C:host cell nucleus"/>
    <property type="evidence" value="ECO:0007669"/>
    <property type="project" value="UniProtKB-SubCell"/>
</dbReference>
<evidence type="ECO:0000256" key="7">
    <source>
        <dbReference type="ARBA" id="ARBA00022562"/>
    </source>
</evidence>
<comment type="similarity">
    <text evidence="3">Belongs to the circoviridae capsid protein family.</text>
</comment>
<dbReference type="KEGG" id="vg:65103137"/>
<dbReference type="GO" id="GO:0039615">
    <property type="term" value="C:T=1 icosahedral viral capsid"/>
    <property type="evidence" value="ECO:0007669"/>
    <property type="project" value="UniProtKB-KW"/>
</dbReference>
<dbReference type="RefSeq" id="YP_010087817.1">
    <property type="nucleotide sequence ID" value="NC_055590.1"/>
</dbReference>
<dbReference type="GO" id="GO:0075509">
    <property type="term" value="P:endocytosis involved in viral entry into host cell"/>
    <property type="evidence" value="ECO:0007669"/>
    <property type="project" value="UniProtKB-KW"/>
</dbReference>
<keyword evidence="7" id="KW-1048">Host nucleus</keyword>
<sequence>SSNRRGHRTNRIYLFRFKRQFEFNLSKETTPGQLEFDSDYLTFTLNDFIGVEGVPQQWPFEDYRIPLAKVELKLRGDMMTIGHGIGHTVPIQDSRIRDFKLKNQKQDPLANWDGARQWLPNRGFKRIVRPKPQITVQDLTATNLTGSLFLNSSRSGWLPLQLPNGTTRDGAKIVHYGLAWSWPQPVKDLTYMAEVTIYVTFRQMASTLKNMLLLNNNAECLNIANDEDELNEYAESMENTV</sequence>
<evidence type="ECO:0000256" key="10">
    <source>
        <dbReference type="ARBA" id="ARBA00022804"/>
    </source>
</evidence>
<comment type="subcellular location">
    <subcellularLocation>
        <location evidence="1">Host nucleus</location>
    </subcellularLocation>
    <subcellularLocation>
        <location evidence="2">Virion</location>
    </subcellularLocation>
</comment>
<dbReference type="EMBL" id="MN164704">
    <property type="protein sequence ID" value="QGM50356.1"/>
    <property type="molecule type" value="Genomic_DNA"/>
</dbReference>
<organism evidence="16">
    <name type="scientific">Penguin circovirus</name>
    <dbReference type="NCBI Taxonomy" id="2676049"/>
    <lineage>
        <taxon>Viruses</taxon>
        <taxon>Monodnaviria</taxon>
        <taxon>Shotokuvirae</taxon>
        <taxon>Cressdnaviricota</taxon>
        <taxon>Arfiviricetes</taxon>
        <taxon>Cirlivirales</taxon>
        <taxon>Circoviridae</taxon>
        <taxon>Circovirus</taxon>
        <taxon>Circovirus penguin</taxon>
    </lineage>
</organism>
<evidence type="ECO:0000256" key="14">
    <source>
        <dbReference type="ARBA" id="ARBA00023296"/>
    </source>
</evidence>
<dbReference type="Pfam" id="PF02443">
    <property type="entry name" value="Circo_capsid"/>
    <property type="match status" value="1"/>
</dbReference>
<keyword evidence="14" id="KW-1160">Virus entry into host cell</keyword>
<evidence type="ECO:0000313" key="16">
    <source>
        <dbReference type="EMBL" id="QGM50356.1"/>
    </source>
</evidence>
<evidence type="ECO:0000256" key="6">
    <source>
        <dbReference type="ARBA" id="ARBA00022561"/>
    </source>
</evidence>
<keyword evidence="4" id="KW-1140">T=1 icosahedral capsid protein</keyword>
<evidence type="ECO:0000256" key="3">
    <source>
        <dbReference type="ARBA" id="ARBA00010301"/>
    </source>
</evidence>
<evidence type="ECO:0000256" key="4">
    <source>
        <dbReference type="ARBA" id="ARBA00022431"/>
    </source>
</evidence>
<dbReference type="GO" id="GO:0075732">
    <property type="term" value="P:viral penetration into host nucleus"/>
    <property type="evidence" value="ECO:0007669"/>
    <property type="project" value="UniProtKB-KW"/>
</dbReference>
<keyword evidence="13" id="KW-0238">DNA-binding</keyword>
<evidence type="ECO:0000256" key="8">
    <source>
        <dbReference type="ARBA" id="ARBA00022581"/>
    </source>
</evidence>
<keyword evidence="11" id="KW-0946">Virion</keyword>
<comment type="subunit">
    <text evidence="15">Homomultimer. Assembles in the nucleus, presumably in an immature form, then migrates to the cytoplasm once assembled as mature virion. Interacts with Rep; this interaction relocates Rep into the nucleus.</text>
</comment>
<proteinExistence type="inferred from homology"/>
<dbReference type="InterPro" id="IPR038652">
    <property type="entry name" value="Circovirus_capsid_sf"/>
</dbReference>
<reference evidence="16" key="1">
    <citation type="submission" date="2019-07" db="EMBL/GenBank/DDBJ databases">
        <title>Identification of a novel Adelie penguin circovirus at Cape Crozier (Ross Island, Antarctica).</title>
        <authorList>
            <person name="Morandini V."/>
            <person name="Dugger K."/>
            <person name="Ballard G."/>
            <person name="Elrod M."/>
            <person name="Schmidt A."/>
            <person name="Ruoppolo V."/>
            <person name="Lescroel A."/>
            <person name="Jongsomjit D."/>
            <person name="Massaro M."/>
            <person name="Schmidlin K."/>
            <person name="Kraberger S."/>
            <person name="Ainley D."/>
            <person name="Varsani A."/>
        </authorList>
    </citation>
    <scope>NUCLEOTIDE SEQUENCE</scope>
    <source>
        <strain evidence="16">Crc4</strain>
    </source>
</reference>
<accession>A0A649Z5I1</accession>
<protein>
    <submittedName>
        <fullName evidence="16">Capsid protein</fullName>
    </submittedName>
</protein>
<name>A0A649Z5I1_9CIRC</name>
<feature type="non-terminal residue" evidence="16">
    <location>
        <position position="1"/>
    </location>
</feature>
<evidence type="ECO:0000256" key="13">
    <source>
        <dbReference type="ARBA" id="ARBA00023125"/>
    </source>
</evidence>
<dbReference type="GO" id="GO:0043657">
    <property type="term" value="C:host cell"/>
    <property type="evidence" value="ECO:0007669"/>
    <property type="project" value="GOC"/>
</dbReference>